<proteinExistence type="predicted"/>
<sequence>MPEKIDRKPSYSKTLVVPSVSSTLVSLGPYLDNGEALKGYKGGADLYDKNGKIISKTKIFNKVLLINTSSPNLEFSAISGNPLTLNWRLGRTSKPVALKMLPGIYFSDKLYLLFIV</sequence>
<comment type="caution">
    <text evidence="1">The sequence shown here is derived from an EMBL/GenBank/DDBJ whole genome shotgun (WGS) entry which is preliminary data.</text>
</comment>
<dbReference type="Proteomes" id="UP000765509">
    <property type="component" value="Unassembled WGS sequence"/>
</dbReference>
<evidence type="ECO:0000313" key="1">
    <source>
        <dbReference type="EMBL" id="MBW0545347.1"/>
    </source>
</evidence>
<accession>A0A9Q3FVC9</accession>
<evidence type="ECO:0000313" key="2">
    <source>
        <dbReference type="Proteomes" id="UP000765509"/>
    </source>
</evidence>
<protein>
    <submittedName>
        <fullName evidence="1">Uncharacterized protein</fullName>
    </submittedName>
</protein>
<organism evidence="1 2">
    <name type="scientific">Austropuccinia psidii MF-1</name>
    <dbReference type="NCBI Taxonomy" id="1389203"/>
    <lineage>
        <taxon>Eukaryota</taxon>
        <taxon>Fungi</taxon>
        <taxon>Dikarya</taxon>
        <taxon>Basidiomycota</taxon>
        <taxon>Pucciniomycotina</taxon>
        <taxon>Pucciniomycetes</taxon>
        <taxon>Pucciniales</taxon>
        <taxon>Sphaerophragmiaceae</taxon>
        <taxon>Austropuccinia</taxon>
    </lineage>
</organism>
<dbReference type="EMBL" id="AVOT02050231">
    <property type="protein sequence ID" value="MBW0545347.1"/>
    <property type="molecule type" value="Genomic_DNA"/>
</dbReference>
<name>A0A9Q3FVC9_9BASI</name>
<reference evidence="1" key="1">
    <citation type="submission" date="2021-03" db="EMBL/GenBank/DDBJ databases">
        <title>Draft genome sequence of rust myrtle Austropuccinia psidii MF-1, a brazilian biotype.</title>
        <authorList>
            <person name="Quecine M.C."/>
            <person name="Pachon D.M.R."/>
            <person name="Bonatelli M.L."/>
            <person name="Correr F.H."/>
            <person name="Franceschini L.M."/>
            <person name="Leite T.F."/>
            <person name="Margarido G.R.A."/>
            <person name="Almeida C.A."/>
            <person name="Ferrarezi J.A."/>
            <person name="Labate C.A."/>
        </authorList>
    </citation>
    <scope>NUCLEOTIDE SEQUENCE</scope>
    <source>
        <strain evidence="1">MF-1</strain>
    </source>
</reference>
<dbReference type="OrthoDB" id="3943081at2759"/>
<dbReference type="AlphaFoldDB" id="A0A9Q3FVC9"/>
<keyword evidence="2" id="KW-1185">Reference proteome</keyword>
<gene>
    <name evidence="1" type="ORF">O181_085062</name>
</gene>